<evidence type="ECO:0000256" key="1">
    <source>
        <dbReference type="PROSITE-ProRule" id="PRU00409"/>
    </source>
</evidence>
<keyword evidence="5" id="KW-1185">Reference proteome</keyword>
<dbReference type="InterPro" id="IPR003806">
    <property type="entry name" value="ATP-grasp_PylC-type"/>
</dbReference>
<evidence type="ECO:0000313" key="5">
    <source>
        <dbReference type="Proteomes" id="UP001499990"/>
    </source>
</evidence>
<feature type="region of interest" description="Disordered" evidence="2">
    <location>
        <begin position="1"/>
        <end position="22"/>
    </location>
</feature>
<reference evidence="5" key="1">
    <citation type="journal article" date="2019" name="Int. J. Syst. Evol. Microbiol.">
        <title>The Global Catalogue of Microorganisms (GCM) 10K type strain sequencing project: providing services to taxonomists for standard genome sequencing and annotation.</title>
        <authorList>
            <consortium name="The Broad Institute Genomics Platform"/>
            <consortium name="The Broad Institute Genome Sequencing Center for Infectious Disease"/>
            <person name="Wu L."/>
            <person name="Ma J."/>
        </authorList>
    </citation>
    <scope>NUCLEOTIDE SEQUENCE [LARGE SCALE GENOMIC DNA]</scope>
    <source>
        <strain evidence="5">JCM 9651</strain>
    </source>
</reference>
<dbReference type="PROSITE" id="PS50975">
    <property type="entry name" value="ATP_GRASP"/>
    <property type="match status" value="1"/>
</dbReference>
<organism evidence="4 5">
    <name type="scientific">Streptomyces sannanensis</name>
    <dbReference type="NCBI Taxonomy" id="285536"/>
    <lineage>
        <taxon>Bacteria</taxon>
        <taxon>Bacillati</taxon>
        <taxon>Actinomycetota</taxon>
        <taxon>Actinomycetes</taxon>
        <taxon>Kitasatosporales</taxon>
        <taxon>Streptomycetaceae</taxon>
        <taxon>Streptomyces</taxon>
    </lineage>
</organism>
<protein>
    <recommendedName>
        <fullName evidence="3">ATP-grasp domain-containing protein</fullName>
    </recommendedName>
</protein>
<feature type="domain" description="ATP-grasp" evidence="3">
    <location>
        <begin position="133"/>
        <end position="339"/>
    </location>
</feature>
<comment type="caution">
    <text evidence="4">The sequence shown here is derived from an EMBL/GenBank/DDBJ whole genome shotgun (WGS) entry which is preliminary data.</text>
</comment>
<keyword evidence="1" id="KW-0547">Nucleotide-binding</keyword>
<sequence length="452" mass="47976">MHSGQPATASATAPEDTAAESPTALEGVAADQGLALLDDLVGEVAFLDRSAFLPASFRPAVNWLRHVPVSPLLTARPTVARQSPGAGTRPRMAVAFAPEHGDHARVWARQHRHQLLAAPAGITERAADKIDSLALLAEAGVAVPDHVLIPATGRRPAAAYWPTGWEQAVLQRRENNLIGRGTVLVPVPGLLAEALDRWEGHELKLSRLVPGPSLTVSACVGADRTVVSAVSHQLVGLPDLTPGWGTHCGNQLLSPSDLPAPLYTRAREATRQVGEVLRRHGFRGVFGLDLLINGEQPLVVEINPRFQTVLSLVQAAEAAVGLLPSLGLHILACLLPALPPVHRSAHPVPPLSQIIVHAPRYGHVGTLPHPGRYRLFEDGTLDGPSPDTTLSGLAADTVLLWPHADPGPVHAGDELVLVQARERLCPLTARPALGPRAHAWTKHIRTLLGDPA</sequence>
<keyword evidence="1" id="KW-0067">ATP-binding</keyword>
<dbReference type="Proteomes" id="UP001499990">
    <property type="component" value="Unassembled WGS sequence"/>
</dbReference>
<evidence type="ECO:0000259" key="3">
    <source>
        <dbReference type="PROSITE" id="PS50975"/>
    </source>
</evidence>
<dbReference type="InterPro" id="IPR011761">
    <property type="entry name" value="ATP-grasp"/>
</dbReference>
<dbReference type="SUPFAM" id="SSF56059">
    <property type="entry name" value="Glutathione synthetase ATP-binding domain-like"/>
    <property type="match status" value="1"/>
</dbReference>
<dbReference type="Gene3D" id="3.30.470.20">
    <property type="entry name" value="ATP-grasp fold, B domain"/>
    <property type="match status" value="1"/>
</dbReference>
<evidence type="ECO:0000313" key="4">
    <source>
        <dbReference type="EMBL" id="GAA3379546.1"/>
    </source>
</evidence>
<dbReference type="Pfam" id="PF02655">
    <property type="entry name" value="ATP-grasp_3"/>
    <property type="match status" value="1"/>
</dbReference>
<name>A0ABP6SKY7_9ACTN</name>
<proteinExistence type="predicted"/>
<dbReference type="EMBL" id="BAAAYL010000001">
    <property type="protein sequence ID" value="GAA3379546.1"/>
    <property type="molecule type" value="Genomic_DNA"/>
</dbReference>
<feature type="compositionally biased region" description="Polar residues" evidence="2">
    <location>
        <begin position="1"/>
        <end position="11"/>
    </location>
</feature>
<gene>
    <name evidence="4" type="ORF">GCM10020367_63540</name>
</gene>
<evidence type="ECO:0000256" key="2">
    <source>
        <dbReference type="SAM" id="MobiDB-lite"/>
    </source>
</evidence>
<accession>A0ABP6SKY7</accession>